<protein>
    <submittedName>
        <fullName evidence="1">Type IV conjugative transfer system protein TraV</fullName>
    </submittedName>
</protein>
<dbReference type="PaxDb" id="522772-Dacet_0556"/>
<dbReference type="KEGG" id="dap:Dacet_0556"/>
<dbReference type="STRING" id="522772.Dacet_0556"/>
<gene>
    <name evidence="1" type="ordered locus">Dacet_0556</name>
</gene>
<name>D4H443_DENA2</name>
<dbReference type="Pfam" id="PF09676">
    <property type="entry name" value="TraV"/>
    <property type="match status" value="1"/>
</dbReference>
<dbReference type="AlphaFoldDB" id="D4H443"/>
<dbReference type="HOGENOM" id="CLU_1882345_0_0_0"/>
<evidence type="ECO:0000313" key="2">
    <source>
        <dbReference type="Proteomes" id="UP000002012"/>
    </source>
</evidence>
<sequence>MDRYKILVIILAAVALNGCIYNTELGCDGFKDAGRSCKPVTSNVEYAVEKEKETEIAKTEKVEQEKDVDDLINYSINLGEANPLTTKAKTLKVTILPYVDDAGRLHMLSSLYIIIQKPDWIIGDYLIPADKGAVQ</sequence>
<proteinExistence type="predicted"/>
<dbReference type="OrthoDB" id="5298305at2"/>
<dbReference type="InterPro" id="IPR014118">
    <property type="entry name" value="T4SS_TraV"/>
</dbReference>
<accession>D4H443</accession>
<dbReference type="InParanoid" id="D4H443"/>
<evidence type="ECO:0000313" key="1">
    <source>
        <dbReference type="EMBL" id="ADD67354.1"/>
    </source>
</evidence>
<dbReference type="RefSeq" id="WP_013009898.1">
    <property type="nucleotide sequence ID" value="NC_013943.1"/>
</dbReference>
<reference evidence="1 2" key="1">
    <citation type="journal article" date="2010" name="Stand. Genomic Sci.">
        <title>Complete genome sequence of Denitrovibrio acetiphilus type strain (N2460).</title>
        <authorList>
            <person name="Kiss H."/>
            <person name="Lang E."/>
            <person name="Lapidus A."/>
            <person name="Copeland A."/>
            <person name="Nolan M."/>
            <person name="Glavina Del Rio T."/>
            <person name="Chen F."/>
            <person name="Lucas S."/>
            <person name="Tice H."/>
            <person name="Cheng J.F."/>
            <person name="Han C."/>
            <person name="Goodwin L."/>
            <person name="Pitluck S."/>
            <person name="Liolios K."/>
            <person name="Pati A."/>
            <person name="Ivanova N."/>
            <person name="Mavromatis K."/>
            <person name="Chen A."/>
            <person name="Palaniappan K."/>
            <person name="Land M."/>
            <person name="Hauser L."/>
            <person name="Chang Y.J."/>
            <person name="Jeffries C.D."/>
            <person name="Detter J.C."/>
            <person name="Brettin T."/>
            <person name="Spring S."/>
            <person name="Rohde M."/>
            <person name="Goker M."/>
            <person name="Woyke T."/>
            <person name="Bristow J."/>
            <person name="Eisen J.A."/>
            <person name="Markowitz V."/>
            <person name="Hugenholtz P."/>
            <person name="Kyrpides N.C."/>
            <person name="Klenk H.P."/>
        </authorList>
    </citation>
    <scope>NUCLEOTIDE SEQUENCE [LARGE SCALE GENOMIC DNA]</scope>
    <source>
        <strain evidence="2">DSM 12809 / NBRC 114555 / N2460</strain>
    </source>
</reference>
<dbReference type="EMBL" id="CP001968">
    <property type="protein sequence ID" value="ADD67354.1"/>
    <property type="molecule type" value="Genomic_DNA"/>
</dbReference>
<organism evidence="1 2">
    <name type="scientific">Denitrovibrio acetiphilus (strain DSM 12809 / NBRC 114555 / N2460)</name>
    <dbReference type="NCBI Taxonomy" id="522772"/>
    <lineage>
        <taxon>Bacteria</taxon>
        <taxon>Pseudomonadati</taxon>
        <taxon>Deferribacterota</taxon>
        <taxon>Deferribacteres</taxon>
        <taxon>Deferribacterales</taxon>
        <taxon>Geovibrionaceae</taxon>
        <taxon>Denitrovibrio</taxon>
    </lineage>
</organism>
<dbReference type="Proteomes" id="UP000002012">
    <property type="component" value="Chromosome"/>
</dbReference>
<keyword evidence="2" id="KW-1185">Reference proteome</keyword>